<feature type="region of interest" description="Disordered" evidence="5">
    <location>
        <begin position="561"/>
        <end position="582"/>
    </location>
</feature>
<dbReference type="InterPro" id="IPR013126">
    <property type="entry name" value="Hsp_70_fam"/>
</dbReference>
<dbReference type="FunFam" id="3.90.640.10:FF:000002">
    <property type="entry name" value="Heat shock 70 kDa"/>
    <property type="match status" value="1"/>
</dbReference>
<dbReference type="InterPro" id="IPR029047">
    <property type="entry name" value="HSP70_peptide-bd_sf"/>
</dbReference>
<evidence type="ECO:0000256" key="4">
    <source>
        <dbReference type="RuleBase" id="RU003322"/>
    </source>
</evidence>
<dbReference type="SUPFAM" id="SSF100920">
    <property type="entry name" value="Heat shock protein 70kD (HSP70), peptide-binding domain"/>
    <property type="match status" value="1"/>
</dbReference>
<organism evidence="6 7">
    <name type="scientific">Vitis rotundifolia</name>
    <name type="common">Muscadine grape</name>
    <dbReference type="NCBI Taxonomy" id="103349"/>
    <lineage>
        <taxon>Eukaryota</taxon>
        <taxon>Viridiplantae</taxon>
        <taxon>Streptophyta</taxon>
        <taxon>Embryophyta</taxon>
        <taxon>Tracheophyta</taxon>
        <taxon>Spermatophyta</taxon>
        <taxon>Magnoliopsida</taxon>
        <taxon>eudicotyledons</taxon>
        <taxon>Gunneridae</taxon>
        <taxon>Pentapetalae</taxon>
        <taxon>rosids</taxon>
        <taxon>Vitales</taxon>
        <taxon>Vitaceae</taxon>
        <taxon>Viteae</taxon>
        <taxon>Vitis</taxon>
    </lineage>
</organism>
<dbReference type="NCBIfam" id="NF001413">
    <property type="entry name" value="PRK00290.1"/>
    <property type="match status" value="1"/>
</dbReference>
<dbReference type="Gene3D" id="2.60.34.10">
    <property type="entry name" value="Substrate Binding Domain Of DNAk, Chain A, domain 1"/>
    <property type="match status" value="1"/>
</dbReference>
<evidence type="ECO:0000313" key="7">
    <source>
        <dbReference type="Proteomes" id="UP001168098"/>
    </source>
</evidence>
<dbReference type="FunFam" id="2.60.34.10:FF:000002">
    <property type="entry name" value="Heat shock 70 kDa"/>
    <property type="match status" value="1"/>
</dbReference>
<dbReference type="AlphaFoldDB" id="A0AA39DHE6"/>
<evidence type="ECO:0000256" key="3">
    <source>
        <dbReference type="ARBA" id="ARBA00022840"/>
    </source>
</evidence>
<dbReference type="Gene3D" id="3.30.30.30">
    <property type="match status" value="1"/>
</dbReference>
<dbReference type="PANTHER" id="PTHR19375">
    <property type="entry name" value="HEAT SHOCK PROTEIN 70KDA"/>
    <property type="match status" value="1"/>
</dbReference>
<dbReference type="Gene3D" id="1.20.1270.10">
    <property type="match status" value="1"/>
</dbReference>
<keyword evidence="7" id="KW-1185">Reference proteome</keyword>
<evidence type="ECO:0000256" key="5">
    <source>
        <dbReference type="SAM" id="MobiDB-lite"/>
    </source>
</evidence>
<protein>
    <recommendedName>
        <fullName evidence="8">Heat shock protein 70</fullName>
    </recommendedName>
</protein>
<dbReference type="GO" id="GO:0005524">
    <property type="term" value="F:ATP binding"/>
    <property type="evidence" value="ECO:0007669"/>
    <property type="project" value="UniProtKB-KW"/>
</dbReference>
<reference evidence="6 7" key="1">
    <citation type="journal article" date="2023" name="BMC Biotechnol.">
        <title>Vitis rotundifolia cv Carlos genome sequencing.</title>
        <authorList>
            <person name="Huff M."/>
            <person name="Hulse-Kemp A."/>
            <person name="Scheffler B."/>
            <person name="Youngblood R."/>
            <person name="Simpson S."/>
            <person name="Babiker E."/>
            <person name="Staton M."/>
        </authorList>
    </citation>
    <scope>NUCLEOTIDE SEQUENCE [LARGE SCALE GENOMIC DNA]</scope>
    <source>
        <tissue evidence="6">Leaf</tissue>
    </source>
</reference>
<name>A0AA39DHE6_VITRO</name>
<dbReference type="GO" id="GO:0140662">
    <property type="term" value="F:ATP-dependent protein folding chaperone"/>
    <property type="evidence" value="ECO:0007669"/>
    <property type="project" value="InterPro"/>
</dbReference>
<evidence type="ECO:0008006" key="8">
    <source>
        <dbReference type="Google" id="ProtNLM"/>
    </source>
</evidence>
<evidence type="ECO:0000256" key="2">
    <source>
        <dbReference type="ARBA" id="ARBA00022741"/>
    </source>
</evidence>
<dbReference type="InterPro" id="IPR018181">
    <property type="entry name" value="Heat_shock_70_CS"/>
</dbReference>
<dbReference type="PROSITE" id="PS01036">
    <property type="entry name" value="HSP70_3"/>
    <property type="match status" value="1"/>
</dbReference>
<feature type="compositionally biased region" description="Low complexity" evidence="5">
    <location>
        <begin position="571"/>
        <end position="582"/>
    </location>
</feature>
<keyword evidence="3 4" id="KW-0067">ATP-binding</keyword>
<dbReference type="SUPFAM" id="SSF100934">
    <property type="entry name" value="Heat shock protein 70kD (HSP70), C-terminal subdomain"/>
    <property type="match status" value="1"/>
</dbReference>
<sequence>MFITDAKRLIGRRFSDASIQDDIKLWPFKVIGGIGDKPTILVTYKEEEKKFTAEEISSMVLSKMREIAEVYLGSTVDKAVVTVPAYFSDSQRQATKDAGAIAGLDVVRIINEPTAAAIAYGLDKKGRGGGEKNVLIFDLGGGTFDVSLLTIEEGLFEVRATAGDTHLGGEDFDNRMVNHFVQEFKRKHKMDISGNPRALRRLRTACERAKRTLSSTAQTSIEIDSLYEGVDFYTTITRARFEDLNMDLFRKCMEPVDKCLRDSKIGKSSVQDVVLVGGSTRIPKVQQMLQDFFDGKELCKSINPDEAVAYGAAVLGAILSGEGNEKVQDLLLLDVTPLSLGLETAGGVMTVLIPRNTTIPTKKEKDFSTYSDNQTSVLIQVYEGERTRSRDNNLLGKFELSGFAAAPRGVPKITVCFDIDSNGILNVSAEEQATGQKNKITITNDKGRLSKEDIEKMMQEAEKYKSEDEMLKKKVEAKNALENYAYNVRSTVKDKKNEDKIAPPEKKKIEDAVEEVIQWLDSSQFAGADEFEDKLKKLEAISKPIITKIYEDTVHQVADGVLAGGGPPPAASAAVPVVEEVD</sequence>
<dbReference type="PROSITE" id="PS00329">
    <property type="entry name" value="HSP70_2"/>
    <property type="match status" value="1"/>
</dbReference>
<keyword evidence="2 4" id="KW-0547">Nucleotide-binding</keyword>
<dbReference type="FunFam" id="3.30.30.30:FF:000019">
    <property type="entry name" value="Heat shock 70 kDa protein"/>
    <property type="match status" value="1"/>
</dbReference>
<proteinExistence type="inferred from homology"/>
<dbReference type="Pfam" id="PF00012">
    <property type="entry name" value="HSP70"/>
    <property type="match status" value="1"/>
</dbReference>
<dbReference type="PRINTS" id="PR00301">
    <property type="entry name" value="HEATSHOCK70"/>
</dbReference>
<comment type="similarity">
    <text evidence="1 4">Belongs to the heat shock protein 70 family.</text>
</comment>
<dbReference type="Proteomes" id="UP001168098">
    <property type="component" value="Unassembled WGS sequence"/>
</dbReference>
<dbReference type="InterPro" id="IPR029048">
    <property type="entry name" value="HSP70_C_sf"/>
</dbReference>
<comment type="caution">
    <text evidence="6">The sequence shown here is derived from an EMBL/GenBank/DDBJ whole genome shotgun (WGS) entry which is preliminary data.</text>
</comment>
<accession>A0AA39DHE6</accession>
<dbReference type="EMBL" id="JARBHA010000013">
    <property type="protein sequence ID" value="KAJ9684221.1"/>
    <property type="molecule type" value="Genomic_DNA"/>
</dbReference>
<dbReference type="InterPro" id="IPR043129">
    <property type="entry name" value="ATPase_NBD"/>
</dbReference>
<dbReference type="Gene3D" id="3.30.420.40">
    <property type="match status" value="2"/>
</dbReference>
<dbReference type="Gene3D" id="3.90.640.10">
    <property type="entry name" value="Actin, Chain A, domain 4"/>
    <property type="match status" value="1"/>
</dbReference>
<dbReference type="SUPFAM" id="SSF53067">
    <property type="entry name" value="Actin-like ATPase domain"/>
    <property type="match status" value="2"/>
</dbReference>
<dbReference type="FunFam" id="3.30.420.40:FF:000172">
    <property type="entry name" value="Heat shock 70 kDa protein"/>
    <property type="match status" value="1"/>
</dbReference>
<dbReference type="FunFam" id="3.30.420.40:FF:000545">
    <property type="entry name" value="Endoplasmic reticulum chaperone BiP"/>
    <property type="match status" value="1"/>
</dbReference>
<evidence type="ECO:0000256" key="1">
    <source>
        <dbReference type="ARBA" id="ARBA00007381"/>
    </source>
</evidence>
<evidence type="ECO:0000313" key="6">
    <source>
        <dbReference type="EMBL" id="KAJ9684221.1"/>
    </source>
</evidence>
<gene>
    <name evidence="6" type="ORF">PVL29_016619</name>
</gene>